<evidence type="ECO:0008006" key="4">
    <source>
        <dbReference type="Google" id="ProtNLM"/>
    </source>
</evidence>
<feature type="transmembrane region" description="Helical" evidence="1">
    <location>
        <begin position="214"/>
        <end position="239"/>
    </location>
</feature>
<keyword evidence="1" id="KW-0812">Transmembrane</keyword>
<evidence type="ECO:0000256" key="1">
    <source>
        <dbReference type="SAM" id="Phobius"/>
    </source>
</evidence>
<proteinExistence type="predicted"/>
<dbReference type="EMBL" id="CAUYUJ010005335">
    <property type="protein sequence ID" value="CAK0813246.1"/>
    <property type="molecule type" value="Genomic_DNA"/>
</dbReference>
<name>A0ABN9R4F6_9DINO</name>
<feature type="transmembrane region" description="Helical" evidence="1">
    <location>
        <begin position="41"/>
        <end position="66"/>
    </location>
</feature>
<keyword evidence="1" id="KW-0472">Membrane</keyword>
<organism evidence="2 3">
    <name type="scientific">Prorocentrum cordatum</name>
    <dbReference type="NCBI Taxonomy" id="2364126"/>
    <lineage>
        <taxon>Eukaryota</taxon>
        <taxon>Sar</taxon>
        <taxon>Alveolata</taxon>
        <taxon>Dinophyceae</taxon>
        <taxon>Prorocentrales</taxon>
        <taxon>Prorocentraceae</taxon>
        <taxon>Prorocentrum</taxon>
    </lineage>
</organism>
<gene>
    <name evidence="2" type="ORF">PCOR1329_LOCUS17247</name>
</gene>
<keyword evidence="1" id="KW-1133">Transmembrane helix</keyword>
<evidence type="ECO:0000313" key="3">
    <source>
        <dbReference type="Proteomes" id="UP001189429"/>
    </source>
</evidence>
<dbReference type="Proteomes" id="UP001189429">
    <property type="component" value="Unassembled WGS sequence"/>
</dbReference>
<reference evidence="2" key="1">
    <citation type="submission" date="2023-10" db="EMBL/GenBank/DDBJ databases">
        <authorList>
            <person name="Chen Y."/>
            <person name="Shah S."/>
            <person name="Dougan E. K."/>
            <person name="Thang M."/>
            <person name="Chan C."/>
        </authorList>
    </citation>
    <scope>NUCLEOTIDE SEQUENCE [LARGE SCALE GENOMIC DNA]</scope>
</reference>
<feature type="transmembrane region" description="Helical" evidence="1">
    <location>
        <begin position="176"/>
        <end position="194"/>
    </location>
</feature>
<sequence length="359" mass="40436">MSFDEENFDISMIDTQEHRDTFATLYQYHLLVPSDGATRPWYYCIFIWYPYVANVIVVVLVLSAYFSFFLDPVHTWASSHLSVPSSTISEVLALHRDKSDPFTRSVWVACVIVLSSSLCFAFGPLRDIANISSRSFHWLVFGALNRGVSLYDVTPDQVATYCNRCTRMTQAMRQNVIVLMSMALVTFGIVSLPTSETTTCDTASSSEVSAQQMWHSIALRLLFLVSVCGGVYGVCHVVYSTSCAIDQDVFVLYLPALLTNLPVCLLELIGAVFFFLMMGQDRHLDEFCPTATTMNKTDLEYYVNWAAAQRSFAHEAEALSFLLFGRWVRSYGDLAVKLLLVTTSDFVQDLNFPDRTVLI</sequence>
<protein>
    <recommendedName>
        <fullName evidence="4">Transmembrane protein</fullName>
    </recommendedName>
</protein>
<accession>A0ABN9R4F6</accession>
<keyword evidence="3" id="KW-1185">Reference proteome</keyword>
<evidence type="ECO:0000313" key="2">
    <source>
        <dbReference type="EMBL" id="CAK0813246.1"/>
    </source>
</evidence>
<feature type="transmembrane region" description="Helical" evidence="1">
    <location>
        <begin position="106"/>
        <end position="125"/>
    </location>
</feature>
<comment type="caution">
    <text evidence="2">The sequence shown here is derived from an EMBL/GenBank/DDBJ whole genome shotgun (WGS) entry which is preliminary data.</text>
</comment>
<feature type="transmembrane region" description="Helical" evidence="1">
    <location>
        <begin position="251"/>
        <end position="278"/>
    </location>
</feature>